<dbReference type="Gene3D" id="3.40.640.10">
    <property type="entry name" value="Type I PLP-dependent aspartate aminotransferase-like (Major domain)"/>
    <property type="match status" value="1"/>
</dbReference>
<proteinExistence type="inferred from homology"/>
<keyword evidence="3" id="KW-0663">Pyridoxal phosphate</keyword>
<dbReference type="GO" id="GO:0004123">
    <property type="term" value="F:cystathionine gamma-lyase activity"/>
    <property type="evidence" value="ECO:0007669"/>
    <property type="project" value="TreeGrafter"/>
</dbReference>
<reference evidence="4" key="1">
    <citation type="submission" date="2013-08" db="EMBL/GenBank/DDBJ databases">
        <authorList>
            <person name="Mendez C."/>
            <person name="Richter M."/>
            <person name="Ferrer M."/>
            <person name="Sanchez J."/>
        </authorList>
    </citation>
    <scope>NUCLEOTIDE SEQUENCE</scope>
</reference>
<dbReference type="FunFam" id="3.90.1150.10:FF:000008">
    <property type="entry name" value="Cystathionine gamma-synthase"/>
    <property type="match status" value="1"/>
</dbReference>
<dbReference type="InterPro" id="IPR015424">
    <property type="entry name" value="PyrdxlP-dep_Trfase"/>
</dbReference>
<dbReference type="Pfam" id="PF01053">
    <property type="entry name" value="Cys_Met_Meta_PP"/>
    <property type="match status" value="1"/>
</dbReference>
<dbReference type="GO" id="GO:0019343">
    <property type="term" value="P:cysteine biosynthetic process via cystathionine"/>
    <property type="evidence" value="ECO:0007669"/>
    <property type="project" value="TreeGrafter"/>
</dbReference>
<dbReference type="GO" id="GO:0005737">
    <property type="term" value="C:cytoplasm"/>
    <property type="evidence" value="ECO:0007669"/>
    <property type="project" value="TreeGrafter"/>
</dbReference>
<comment type="similarity">
    <text evidence="2">Belongs to the trans-sulfuration enzymes family.</text>
</comment>
<protein>
    <submittedName>
        <fullName evidence="4">Cys/Met metabolism, pyridoxal phosphate-dependent enzyme</fullName>
    </submittedName>
</protein>
<comment type="cofactor">
    <cofactor evidence="1">
        <name>pyridoxal 5'-phosphate</name>
        <dbReference type="ChEBI" id="CHEBI:597326"/>
    </cofactor>
</comment>
<dbReference type="PANTHER" id="PTHR11808">
    <property type="entry name" value="TRANS-SULFURATION ENZYME FAMILY MEMBER"/>
    <property type="match status" value="1"/>
</dbReference>
<dbReference type="SUPFAM" id="SSF53383">
    <property type="entry name" value="PLP-dependent transferases"/>
    <property type="match status" value="1"/>
</dbReference>
<gene>
    <name evidence="4" type="ORF">B1B_10644</name>
</gene>
<dbReference type="EMBL" id="AUZY01006932">
    <property type="protein sequence ID" value="EQD52623.1"/>
    <property type="molecule type" value="Genomic_DNA"/>
</dbReference>
<dbReference type="InterPro" id="IPR000277">
    <property type="entry name" value="Cys/Met-Metab_PyrdxlP-dep_enz"/>
</dbReference>
<evidence type="ECO:0000256" key="1">
    <source>
        <dbReference type="ARBA" id="ARBA00001933"/>
    </source>
</evidence>
<reference evidence="4" key="2">
    <citation type="journal article" date="2014" name="ISME J.">
        <title>Microbial stratification in low pH oxic and suboxic macroscopic growths along an acid mine drainage.</title>
        <authorList>
            <person name="Mendez-Garcia C."/>
            <person name="Mesa V."/>
            <person name="Sprenger R.R."/>
            <person name="Richter M."/>
            <person name="Diez M.S."/>
            <person name="Solano J."/>
            <person name="Bargiela R."/>
            <person name="Golyshina O.V."/>
            <person name="Manteca A."/>
            <person name="Ramos J.L."/>
            <person name="Gallego J.R."/>
            <person name="Llorente I."/>
            <person name="Martins Dos Santos V.A."/>
            <person name="Jensen O.N."/>
            <person name="Pelaez A.I."/>
            <person name="Sanchez J."/>
            <person name="Ferrer M."/>
        </authorList>
    </citation>
    <scope>NUCLEOTIDE SEQUENCE</scope>
</reference>
<dbReference type="Gene3D" id="3.90.1150.10">
    <property type="entry name" value="Aspartate Aminotransferase, domain 1"/>
    <property type="match status" value="1"/>
</dbReference>
<sequence length="188" mass="20565">STTKYLGGHSDVLGGALVFREKALYERMRWLQNAVGAVPGPLDCYLVLRGIRTLGLRMRAHAANAQAVAETLEGHPRVARVLFPGLPSHPQFELARRQMSGPGGMVSVELKGGETEARSFLSRLRIFLLAESLGGVESLVESPALMTHQSIPSEERRRRGIVDGLLRLSVGVEDREDLVMDVRQALEG</sequence>
<evidence type="ECO:0000256" key="2">
    <source>
        <dbReference type="ARBA" id="ARBA00009077"/>
    </source>
</evidence>
<accession>T1A6Y7</accession>
<comment type="caution">
    <text evidence="4">The sequence shown here is derived from an EMBL/GenBank/DDBJ whole genome shotgun (WGS) entry which is preliminary data.</text>
</comment>
<dbReference type="AlphaFoldDB" id="T1A6Y7"/>
<evidence type="ECO:0000313" key="4">
    <source>
        <dbReference type="EMBL" id="EQD52623.1"/>
    </source>
</evidence>
<feature type="non-terminal residue" evidence="4">
    <location>
        <position position="1"/>
    </location>
</feature>
<dbReference type="PANTHER" id="PTHR11808:SF15">
    <property type="entry name" value="CYSTATHIONINE GAMMA-LYASE"/>
    <property type="match status" value="1"/>
</dbReference>
<dbReference type="GO" id="GO:0030170">
    <property type="term" value="F:pyridoxal phosphate binding"/>
    <property type="evidence" value="ECO:0007669"/>
    <property type="project" value="InterPro"/>
</dbReference>
<organism evidence="4">
    <name type="scientific">mine drainage metagenome</name>
    <dbReference type="NCBI Taxonomy" id="410659"/>
    <lineage>
        <taxon>unclassified sequences</taxon>
        <taxon>metagenomes</taxon>
        <taxon>ecological metagenomes</taxon>
    </lineage>
</organism>
<evidence type="ECO:0000256" key="3">
    <source>
        <dbReference type="ARBA" id="ARBA00022898"/>
    </source>
</evidence>
<dbReference type="InterPro" id="IPR015422">
    <property type="entry name" value="PyrdxlP-dep_Trfase_small"/>
</dbReference>
<dbReference type="GO" id="GO:0019346">
    <property type="term" value="P:transsulfuration"/>
    <property type="evidence" value="ECO:0007669"/>
    <property type="project" value="InterPro"/>
</dbReference>
<name>T1A6Y7_9ZZZZ</name>
<dbReference type="InterPro" id="IPR015421">
    <property type="entry name" value="PyrdxlP-dep_Trfase_major"/>
</dbReference>